<feature type="chain" id="PRO_5011558361" evidence="1">
    <location>
        <begin position="19"/>
        <end position="250"/>
    </location>
</feature>
<keyword evidence="3" id="KW-1185">Reference proteome</keyword>
<evidence type="ECO:0000256" key="1">
    <source>
        <dbReference type="SAM" id="SignalP"/>
    </source>
</evidence>
<accession>A0A1H1FUN3</accession>
<dbReference type="EMBL" id="FNKL01000004">
    <property type="protein sequence ID" value="SDR04216.1"/>
    <property type="molecule type" value="Genomic_DNA"/>
</dbReference>
<dbReference type="AlphaFoldDB" id="A0A1H1FUN3"/>
<sequence length="250" mass="26420">MKTKLAAVVIFLSSFTFAQIGIGTSIPDQSSVLELSSNNKGFLPPRVGLTSATDATTVPTPANGLVVYNTNTNFASAGLYLNIGTSTLPDWRMLQMQRPGGTTIEYTSLDLSPAINLNTYPNGDGNWREVTALRQNVSVSLGTNIKTVITATLVAQGPSGTLAECDVLVKITPGTTPLASVLPNANNPRDSFGLLANNGNGQSVSINIAKSEIAANTNYFIQVYILRANSPNNLSGYSLTPFYINTLATK</sequence>
<evidence type="ECO:0000313" key="3">
    <source>
        <dbReference type="Proteomes" id="UP000199627"/>
    </source>
</evidence>
<organism evidence="2 3">
    <name type="scientific">Chryseobacterium soldanellicola</name>
    <dbReference type="NCBI Taxonomy" id="311333"/>
    <lineage>
        <taxon>Bacteria</taxon>
        <taxon>Pseudomonadati</taxon>
        <taxon>Bacteroidota</taxon>
        <taxon>Flavobacteriia</taxon>
        <taxon>Flavobacteriales</taxon>
        <taxon>Weeksellaceae</taxon>
        <taxon>Chryseobacterium group</taxon>
        <taxon>Chryseobacterium</taxon>
    </lineage>
</organism>
<evidence type="ECO:0000313" key="2">
    <source>
        <dbReference type="EMBL" id="SDR04216.1"/>
    </source>
</evidence>
<dbReference type="Proteomes" id="UP000199627">
    <property type="component" value="Unassembled WGS sequence"/>
</dbReference>
<protein>
    <submittedName>
        <fullName evidence="2">Uncharacterized protein</fullName>
    </submittedName>
</protein>
<feature type="signal peptide" evidence="1">
    <location>
        <begin position="1"/>
        <end position="18"/>
    </location>
</feature>
<keyword evidence="1" id="KW-0732">Signal</keyword>
<reference evidence="3" key="1">
    <citation type="submission" date="2016-10" db="EMBL/GenBank/DDBJ databases">
        <authorList>
            <person name="Varghese N."/>
            <person name="Submissions S."/>
        </authorList>
    </citation>
    <scope>NUCLEOTIDE SEQUENCE [LARGE SCALE GENOMIC DNA]</scope>
    <source>
        <strain evidence="3">DSM 17072</strain>
    </source>
</reference>
<gene>
    <name evidence="2" type="ORF">SAMN05421664_3254</name>
</gene>
<dbReference type="STRING" id="311333.SAMN05421664_3254"/>
<proteinExistence type="predicted"/>
<dbReference type="OrthoDB" id="9808953at2"/>
<dbReference type="RefSeq" id="WP_089756755.1">
    <property type="nucleotide sequence ID" value="NZ_FNKL01000004.1"/>
</dbReference>
<name>A0A1H1FUN3_9FLAO</name>